<accession>A0AAP2DX69</accession>
<evidence type="ECO:0000313" key="8">
    <source>
        <dbReference type="Proteomes" id="UP001319080"/>
    </source>
</evidence>
<keyword evidence="4 6" id="KW-1133">Transmembrane helix</keyword>
<proteinExistence type="predicted"/>
<dbReference type="InterPro" id="IPR050833">
    <property type="entry name" value="Poly_Biosynth_Transport"/>
</dbReference>
<comment type="subcellular location">
    <subcellularLocation>
        <location evidence="1">Cell membrane</location>
        <topology evidence="1">Multi-pass membrane protein</topology>
    </subcellularLocation>
</comment>
<dbReference type="AlphaFoldDB" id="A0AAP2DX69"/>
<reference evidence="7 8" key="1">
    <citation type="submission" date="2021-05" db="EMBL/GenBank/DDBJ databases">
        <title>A Polyphasic approach of four new species of the genus Ohtaekwangia: Ohtaekwangia histidinii sp. nov., Ohtaekwangia cretensis sp. nov., Ohtaekwangia indiensis sp. nov., Ohtaekwangia reichenbachii sp. nov. from diverse environment.</title>
        <authorList>
            <person name="Octaviana S."/>
        </authorList>
    </citation>
    <scope>NUCLEOTIDE SEQUENCE [LARGE SCALE GENOMIC DNA]</scope>
    <source>
        <strain evidence="7 8">PWU5</strain>
    </source>
</reference>
<dbReference type="GO" id="GO:0005886">
    <property type="term" value="C:plasma membrane"/>
    <property type="evidence" value="ECO:0007669"/>
    <property type="project" value="UniProtKB-SubCell"/>
</dbReference>
<keyword evidence="3 6" id="KW-0812">Transmembrane</keyword>
<evidence type="ECO:0000256" key="3">
    <source>
        <dbReference type="ARBA" id="ARBA00022692"/>
    </source>
</evidence>
<evidence type="ECO:0000256" key="6">
    <source>
        <dbReference type="SAM" id="Phobius"/>
    </source>
</evidence>
<dbReference type="Proteomes" id="UP001319080">
    <property type="component" value="Unassembled WGS sequence"/>
</dbReference>
<organism evidence="7 8">
    <name type="scientific">Dawidia cretensis</name>
    <dbReference type="NCBI Taxonomy" id="2782350"/>
    <lineage>
        <taxon>Bacteria</taxon>
        <taxon>Pseudomonadati</taxon>
        <taxon>Bacteroidota</taxon>
        <taxon>Cytophagia</taxon>
        <taxon>Cytophagales</taxon>
        <taxon>Chryseotaleaceae</taxon>
        <taxon>Dawidia</taxon>
    </lineage>
</organism>
<evidence type="ECO:0000313" key="7">
    <source>
        <dbReference type="EMBL" id="MBT1708024.1"/>
    </source>
</evidence>
<dbReference type="EMBL" id="JAHESE010000004">
    <property type="protein sequence ID" value="MBT1708024.1"/>
    <property type="molecule type" value="Genomic_DNA"/>
</dbReference>
<feature type="transmembrane region" description="Helical" evidence="6">
    <location>
        <begin position="404"/>
        <end position="423"/>
    </location>
</feature>
<gene>
    <name evidence="7" type="ORF">KK062_07315</name>
</gene>
<dbReference type="PANTHER" id="PTHR30250:SF11">
    <property type="entry name" value="O-ANTIGEN TRANSPORTER-RELATED"/>
    <property type="match status" value="1"/>
</dbReference>
<evidence type="ECO:0000256" key="5">
    <source>
        <dbReference type="ARBA" id="ARBA00023136"/>
    </source>
</evidence>
<dbReference type="InterPro" id="IPR002797">
    <property type="entry name" value="Polysacc_synth"/>
</dbReference>
<feature type="transmembrane region" description="Helical" evidence="6">
    <location>
        <begin position="435"/>
        <end position="456"/>
    </location>
</feature>
<feature type="transmembrane region" description="Helical" evidence="6">
    <location>
        <begin position="135"/>
        <end position="153"/>
    </location>
</feature>
<evidence type="ECO:0000256" key="4">
    <source>
        <dbReference type="ARBA" id="ARBA00022989"/>
    </source>
</evidence>
<feature type="transmembrane region" description="Helical" evidence="6">
    <location>
        <begin position="94"/>
        <end position="115"/>
    </location>
</feature>
<feature type="transmembrane region" description="Helical" evidence="6">
    <location>
        <begin position="199"/>
        <end position="218"/>
    </location>
</feature>
<feature type="transmembrane region" description="Helical" evidence="6">
    <location>
        <begin position="310"/>
        <end position="337"/>
    </location>
</feature>
<keyword evidence="2" id="KW-1003">Cell membrane</keyword>
<dbReference type="Pfam" id="PF01943">
    <property type="entry name" value="Polysacc_synt"/>
    <property type="match status" value="1"/>
</dbReference>
<name>A0AAP2DX69_9BACT</name>
<feature type="transmembrane region" description="Helical" evidence="6">
    <location>
        <begin position="51"/>
        <end position="73"/>
    </location>
</feature>
<feature type="transmembrane region" description="Helical" evidence="6">
    <location>
        <begin position="349"/>
        <end position="366"/>
    </location>
</feature>
<sequence length="494" mass="55781">MLTFARYTSGTVRISKGFIKSSLIYTVAGMLPMASAVILMPFYLRYLPGELYGVGMTCLAFSVLVQILASYSFDTSLYVTYHELKHDRARLGTYVSSAFIFMLLLGAVLTVFFALSGEFIFTYFIKGKELSFYPYGLISVGIGVFQAIFKVHSNLLQTREKSETYLWANVINFTIIAAASITGMVLFPNTLVGPLGGRLLAGGLMTLWVLFRVFRAYGWHVKSPWQQTSARFNALAFVYQVLQWVINYFDRLMIAAYFTFSMVATYDFAIKCLVPVELMLNGLNSTIGPKVVKRMNEQTVKTATQEINRYYYGLVSVVLLVLCLSIAFIPSILAPLVKKNSYASEALPYIPYIAVIFIFRAMRLYFVTPYTILKKMGTLTVINVFVSALKIGLMVVLISRWQLYGIVASAVLAYAVELVLLWYNLRHDYEMRFNAFKLFVAPLLMFAVIVISEPLLGIHYPLPVHLGYGILCTGLLYAAYRNEIKLIDPFKILK</sequence>
<dbReference type="PANTHER" id="PTHR30250">
    <property type="entry name" value="PST FAMILY PREDICTED COLANIC ACID TRANSPORTER"/>
    <property type="match status" value="1"/>
</dbReference>
<keyword evidence="5 6" id="KW-0472">Membrane</keyword>
<keyword evidence="8" id="KW-1185">Reference proteome</keyword>
<protein>
    <submittedName>
        <fullName evidence="7">Lipopolysaccharide biosynthesis protein</fullName>
    </submittedName>
</protein>
<comment type="caution">
    <text evidence="7">The sequence shown here is derived from an EMBL/GenBank/DDBJ whole genome shotgun (WGS) entry which is preliminary data.</text>
</comment>
<feature type="transmembrane region" description="Helical" evidence="6">
    <location>
        <begin position="378"/>
        <end position="398"/>
    </location>
</feature>
<evidence type="ECO:0000256" key="1">
    <source>
        <dbReference type="ARBA" id="ARBA00004651"/>
    </source>
</evidence>
<feature type="transmembrane region" description="Helical" evidence="6">
    <location>
        <begin position="462"/>
        <end position="480"/>
    </location>
</feature>
<evidence type="ECO:0000256" key="2">
    <source>
        <dbReference type="ARBA" id="ARBA00022475"/>
    </source>
</evidence>
<feature type="transmembrane region" description="Helical" evidence="6">
    <location>
        <begin position="23"/>
        <end position="45"/>
    </location>
</feature>
<feature type="transmembrane region" description="Helical" evidence="6">
    <location>
        <begin position="165"/>
        <end position="187"/>
    </location>
</feature>